<keyword evidence="1" id="KW-0472">Membrane</keyword>
<evidence type="ECO:0000313" key="3">
    <source>
        <dbReference type="WBParaSite" id="nRc.2.0.1.t09397-RA"/>
    </source>
</evidence>
<name>A0A915I5I7_ROMCU</name>
<sequence length="89" mass="10064">RDTQTFLPSQYKVYTTSKPLSIQFDEIASQAKQKPAGFNPVMQIQKRNAQPSLSTQSDKIGQLQQKINPMVIGMMLMAIICWITSFRNG</sequence>
<keyword evidence="1" id="KW-1133">Transmembrane helix</keyword>
<keyword evidence="2" id="KW-1185">Reference proteome</keyword>
<dbReference type="Proteomes" id="UP000887565">
    <property type="component" value="Unplaced"/>
</dbReference>
<dbReference type="AlphaFoldDB" id="A0A915I5I7"/>
<keyword evidence="1" id="KW-0812">Transmembrane</keyword>
<reference evidence="3" key="1">
    <citation type="submission" date="2022-11" db="UniProtKB">
        <authorList>
            <consortium name="WormBaseParasite"/>
        </authorList>
    </citation>
    <scope>IDENTIFICATION</scope>
</reference>
<protein>
    <submittedName>
        <fullName evidence="3">Uncharacterized protein</fullName>
    </submittedName>
</protein>
<feature type="transmembrane region" description="Helical" evidence="1">
    <location>
        <begin position="67"/>
        <end position="86"/>
    </location>
</feature>
<dbReference type="WBParaSite" id="nRc.2.0.1.t09397-RA">
    <property type="protein sequence ID" value="nRc.2.0.1.t09397-RA"/>
    <property type="gene ID" value="nRc.2.0.1.g09397"/>
</dbReference>
<evidence type="ECO:0000256" key="1">
    <source>
        <dbReference type="SAM" id="Phobius"/>
    </source>
</evidence>
<organism evidence="2 3">
    <name type="scientific">Romanomermis culicivorax</name>
    <name type="common">Nematode worm</name>
    <dbReference type="NCBI Taxonomy" id="13658"/>
    <lineage>
        <taxon>Eukaryota</taxon>
        <taxon>Metazoa</taxon>
        <taxon>Ecdysozoa</taxon>
        <taxon>Nematoda</taxon>
        <taxon>Enoplea</taxon>
        <taxon>Dorylaimia</taxon>
        <taxon>Mermithida</taxon>
        <taxon>Mermithoidea</taxon>
        <taxon>Mermithidae</taxon>
        <taxon>Romanomermis</taxon>
    </lineage>
</organism>
<accession>A0A915I5I7</accession>
<evidence type="ECO:0000313" key="2">
    <source>
        <dbReference type="Proteomes" id="UP000887565"/>
    </source>
</evidence>
<proteinExistence type="predicted"/>